<proteinExistence type="predicted"/>
<organism evidence="1 4">
    <name type="scientific">Ralstonia flatus</name>
    <dbReference type="NCBI Taxonomy" id="3058601"/>
    <lineage>
        <taxon>Bacteria</taxon>
        <taxon>Pseudomonadati</taxon>
        <taxon>Pseudomonadota</taxon>
        <taxon>Betaproteobacteria</taxon>
        <taxon>Burkholderiales</taxon>
        <taxon>Burkholderiaceae</taxon>
        <taxon>Ralstonia</taxon>
    </lineage>
</organism>
<dbReference type="Proteomes" id="UP001189792">
    <property type="component" value="Unassembled WGS sequence"/>
</dbReference>
<reference evidence="1 3" key="1">
    <citation type="submission" date="2023-07" db="EMBL/GenBank/DDBJ databases">
        <authorList>
            <person name="Peeters C."/>
        </authorList>
    </citation>
    <scope>NUCLEOTIDE SEQUENCE</scope>
    <source>
        <strain evidence="2 3">LMG 32965</strain>
        <strain evidence="1">R-77567</strain>
    </source>
</reference>
<dbReference type="AlphaFoldDB" id="A0AAD2BV10"/>
<evidence type="ECO:0000313" key="1">
    <source>
        <dbReference type="EMBL" id="CAJ0854130.1"/>
    </source>
</evidence>
<evidence type="ECO:0000313" key="3">
    <source>
        <dbReference type="Proteomes" id="UP001189792"/>
    </source>
</evidence>
<dbReference type="RefSeq" id="WP_206273614.1">
    <property type="nucleotide sequence ID" value="NZ_CAUDKO010000002.1"/>
</dbReference>
<sequence length="108" mass="12282">MQVLDHEPQRWFLFEANGALYLDANCNHGVFGYSFMIRLTAAEVQRYRDEGRDYLSWLAGDIHNSAPILSASSSPYQTRKASQEEEAQARTALAGWQAERIQAFRGAR</sequence>
<evidence type="ECO:0000313" key="4">
    <source>
        <dbReference type="Proteomes" id="UP001190491"/>
    </source>
</evidence>
<protein>
    <submittedName>
        <fullName evidence="1">Uncharacterized protein</fullName>
    </submittedName>
</protein>
<keyword evidence="3" id="KW-1185">Reference proteome</keyword>
<dbReference type="EMBL" id="CAUDKO010000002">
    <property type="protein sequence ID" value="CAJ0854130.1"/>
    <property type="molecule type" value="Genomic_DNA"/>
</dbReference>
<dbReference type="Proteomes" id="UP001190491">
    <property type="component" value="Unassembled WGS sequence"/>
</dbReference>
<evidence type="ECO:0000313" key="2">
    <source>
        <dbReference type="EMBL" id="CAJ0865659.1"/>
    </source>
</evidence>
<accession>A0AAD2BV10</accession>
<comment type="caution">
    <text evidence="1">The sequence shown here is derived from an EMBL/GenBank/DDBJ whole genome shotgun (WGS) entry which is preliminary data.</text>
</comment>
<dbReference type="EMBL" id="CAUDLI010000002">
    <property type="protein sequence ID" value="CAJ0865659.1"/>
    <property type="molecule type" value="Genomic_DNA"/>
</dbReference>
<gene>
    <name evidence="2" type="ORF">R77564_01219</name>
    <name evidence="1" type="ORF">R77567_00883</name>
</gene>
<name>A0AAD2BV10_9RALS</name>